<evidence type="ECO:0000256" key="1">
    <source>
        <dbReference type="SAM" id="SignalP"/>
    </source>
</evidence>
<accession>A0A7J6FS05</accession>
<name>A0A7J6FS05_CANSA</name>
<feature type="signal peptide" evidence="1">
    <location>
        <begin position="1"/>
        <end position="19"/>
    </location>
</feature>
<protein>
    <submittedName>
        <fullName evidence="2">Uncharacterized protein</fullName>
    </submittedName>
</protein>
<evidence type="ECO:0000313" key="3">
    <source>
        <dbReference type="Proteomes" id="UP000525078"/>
    </source>
</evidence>
<gene>
    <name evidence="2" type="ORF">F8388_025208</name>
</gene>
<organism evidence="2 3">
    <name type="scientific">Cannabis sativa</name>
    <name type="common">Hemp</name>
    <name type="synonym">Marijuana</name>
    <dbReference type="NCBI Taxonomy" id="3483"/>
    <lineage>
        <taxon>Eukaryota</taxon>
        <taxon>Viridiplantae</taxon>
        <taxon>Streptophyta</taxon>
        <taxon>Embryophyta</taxon>
        <taxon>Tracheophyta</taxon>
        <taxon>Spermatophyta</taxon>
        <taxon>Magnoliopsida</taxon>
        <taxon>eudicotyledons</taxon>
        <taxon>Gunneridae</taxon>
        <taxon>Pentapetalae</taxon>
        <taxon>rosids</taxon>
        <taxon>fabids</taxon>
        <taxon>Rosales</taxon>
        <taxon>Cannabaceae</taxon>
        <taxon>Cannabis</taxon>
    </lineage>
</organism>
<reference evidence="2 3" key="1">
    <citation type="journal article" date="2020" name="bioRxiv">
        <title>Sequence and annotation of 42 cannabis genomes reveals extensive copy number variation in cannabinoid synthesis and pathogen resistance genes.</title>
        <authorList>
            <person name="Mckernan K.J."/>
            <person name="Helbert Y."/>
            <person name="Kane L.T."/>
            <person name="Ebling H."/>
            <person name="Zhang L."/>
            <person name="Liu B."/>
            <person name="Eaton Z."/>
            <person name="Mclaughlin S."/>
            <person name="Kingan S."/>
            <person name="Baybayan P."/>
            <person name="Concepcion G."/>
            <person name="Jordan M."/>
            <person name="Riva A."/>
            <person name="Barbazuk W."/>
            <person name="Harkins T."/>
        </authorList>
    </citation>
    <scope>NUCLEOTIDE SEQUENCE [LARGE SCALE GENOMIC DNA]</scope>
    <source>
        <strain evidence="3">cv. Jamaican Lion 4</strain>
        <tissue evidence="2">Leaf</tissue>
    </source>
</reference>
<dbReference type="AlphaFoldDB" id="A0A7J6FS05"/>
<proteinExistence type="predicted"/>
<keyword evidence="1" id="KW-0732">Signal</keyword>
<dbReference type="Proteomes" id="UP000525078">
    <property type="component" value="Unassembled WGS sequence"/>
</dbReference>
<comment type="caution">
    <text evidence="2">The sequence shown here is derived from an EMBL/GenBank/DDBJ whole genome shotgun (WGS) entry which is preliminary data.</text>
</comment>
<evidence type="ECO:0000313" key="2">
    <source>
        <dbReference type="EMBL" id="KAF4373514.1"/>
    </source>
</evidence>
<dbReference type="EMBL" id="JAATIP010000099">
    <property type="protein sequence ID" value="KAF4373514.1"/>
    <property type="molecule type" value="Genomic_DNA"/>
</dbReference>
<feature type="chain" id="PRO_5029579269" evidence="1">
    <location>
        <begin position="20"/>
        <end position="65"/>
    </location>
</feature>
<sequence>MALQWKILTCVIVLLVVEKEEEEALFTIIFILPSSKFLNIPFLFPAHKYLWEGVDERLLREITSK</sequence>